<dbReference type="EMBL" id="BLLS01000166">
    <property type="protein sequence ID" value="GFH88181.1"/>
    <property type="molecule type" value="Genomic_DNA"/>
</dbReference>
<organism evidence="2 3">
    <name type="scientific">Bacteroides acidifaciens</name>
    <dbReference type="NCBI Taxonomy" id="85831"/>
    <lineage>
        <taxon>Bacteria</taxon>
        <taxon>Pseudomonadati</taxon>
        <taxon>Bacteroidota</taxon>
        <taxon>Bacteroidia</taxon>
        <taxon>Bacteroidales</taxon>
        <taxon>Bacteroidaceae</taxon>
        <taxon>Bacteroides</taxon>
    </lineage>
</organism>
<evidence type="ECO:0008006" key="4">
    <source>
        <dbReference type="Google" id="ProtNLM"/>
    </source>
</evidence>
<feature type="transmembrane region" description="Helical" evidence="1">
    <location>
        <begin position="60"/>
        <end position="81"/>
    </location>
</feature>
<evidence type="ECO:0000313" key="2">
    <source>
        <dbReference type="EMBL" id="GFH88181.1"/>
    </source>
</evidence>
<dbReference type="Proteomes" id="UP000491181">
    <property type="component" value="Unassembled WGS sequence"/>
</dbReference>
<sequence>MIEIIQLLLFSLIIIFLHELGHYIVLKIFNIPIYSMGVSCQPVPHFYIRYKWPTSIIKHCAIILSGSLTTILGLSILLLFINYNMMKMLFAVYFFQLICETNPFFSDYVFAYVIYKNKIINSSPQSLNVYRSLINKYMFSFAWYIHFILWSILIILLIRLIDFKDILNI</sequence>
<keyword evidence="1" id="KW-1133">Transmembrane helix</keyword>
<feature type="transmembrane region" description="Helical" evidence="1">
    <location>
        <begin position="7"/>
        <end position="25"/>
    </location>
</feature>
<proteinExistence type="predicted"/>
<evidence type="ECO:0000313" key="3">
    <source>
        <dbReference type="Proteomes" id="UP000491181"/>
    </source>
</evidence>
<feature type="transmembrane region" description="Helical" evidence="1">
    <location>
        <begin position="141"/>
        <end position="161"/>
    </location>
</feature>
<keyword evidence="1" id="KW-0812">Transmembrane</keyword>
<reference evidence="2 3" key="1">
    <citation type="journal article" date="2020" name="Microbiome">
        <title>Single-cell genomics of uncultured bacteria reveals dietary fiber responders in the mouse gut microbiota.</title>
        <authorList>
            <person name="Chijiiwa R."/>
            <person name="Hosokawa M."/>
            <person name="Kogawa M."/>
            <person name="Nishikawa Y."/>
            <person name="Ide K."/>
            <person name="Sakanashi C."/>
            <person name="Takahashi K."/>
            <person name="Takeyama H."/>
        </authorList>
    </citation>
    <scope>NUCLEOTIDE SEQUENCE [LARGE SCALE GENOMIC DNA]</scope>
    <source>
        <strain evidence="2">IMSAGC_001</strain>
    </source>
</reference>
<name>A0A7J0A8C8_9BACE</name>
<comment type="caution">
    <text evidence="2">The sequence shown here is derived from an EMBL/GenBank/DDBJ whole genome shotgun (WGS) entry which is preliminary data.</text>
</comment>
<feature type="transmembrane region" description="Helical" evidence="1">
    <location>
        <begin position="93"/>
        <end position="115"/>
    </location>
</feature>
<dbReference type="AlphaFoldDB" id="A0A7J0A8C8"/>
<keyword evidence="1" id="KW-0472">Membrane</keyword>
<evidence type="ECO:0000256" key="1">
    <source>
        <dbReference type="SAM" id="Phobius"/>
    </source>
</evidence>
<gene>
    <name evidence="2" type="ORF">IMSAGC001_03623</name>
</gene>
<protein>
    <recommendedName>
        <fullName evidence="4">Peptidase M50 domain-containing protein</fullName>
    </recommendedName>
</protein>
<accession>A0A7J0A8C8</accession>